<dbReference type="Pfam" id="PF26291">
    <property type="entry name" value="SWIB_eIF2D"/>
    <property type="match status" value="1"/>
</dbReference>
<feature type="compositionally biased region" description="Acidic residues" evidence="3">
    <location>
        <begin position="204"/>
        <end position="214"/>
    </location>
</feature>
<accession>A0A0B7AVR1</accession>
<dbReference type="GO" id="GO:0005737">
    <property type="term" value="C:cytoplasm"/>
    <property type="evidence" value="ECO:0007669"/>
    <property type="project" value="UniProtKB-SubCell"/>
</dbReference>
<organism evidence="6">
    <name type="scientific">Arion vulgaris</name>
    <dbReference type="NCBI Taxonomy" id="1028688"/>
    <lineage>
        <taxon>Eukaryota</taxon>
        <taxon>Metazoa</taxon>
        <taxon>Spiralia</taxon>
        <taxon>Lophotrochozoa</taxon>
        <taxon>Mollusca</taxon>
        <taxon>Gastropoda</taxon>
        <taxon>Heterobranchia</taxon>
        <taxon>Euthyneura</taxon>
        <taxon>Panpulmonata</taxon>
        <taxon>Eupulmonata</taxon>
        <taxon>Stylommatophora</taxon>
        <taxon>Helicina</taxon>
        <taxon>Arionoidea</taxon>
        <taxon>Arionidae</taxon>
        <taxon>Arion</taxon>
    </lineage>
</organism>
<dbReference type="FunFam" id="3.10.400.20:FF:000002">
    <property type="entry name" value="Eukaryotic translation initiation factor 2D"/>
    <property type="match status" value="1"/>
</dbReference>
<dbReference type="PANTHER" id="PTHR12217:SF4">
    <property type="entry name" value="EUKARYOTIC TRANSLATION INITIATION FACTOR 2D"/>
    <property type="match status" value="1"/>
</dbReference>
<dbReference type="Gene3D" id="3.30.780.10">
    <property type="entry name" value="SUI1-like domain"/>
    <property type="match status" value="1"/>
</dbReference>
<dbReference type="InterPro" id="IPR003121">
    <property type="entry name" value="SWIB_MDM2_domain"/>
</dbReference>
<dbReference type="CDD" id="cd11610">
    <property type="entry name" value="eIF2D_N"/>
    <property type="match status" value="1"/>
</dbReference>
<name>A0A0B7AVR1_9EUPU</name>
<dbReference type="InterPro" id="IPR048247">
    <property type="entry name" value="eIF2D_N"/>
</dbReference>
<dbReference type="PANTHER" id="PTHR12217">
    <property type="entry name" value="EUKARYOTIC TRANSLATION INITIATION FACTOR 2D"/>
    <property type="match status" value="1"/>
</dbReference>
<dbReference type="InterPro" id="IPR036877">
    <property type="entry name" value="SUI1_dom_sf"/>
</dbReference>
<dbReference type="GO" id="GO:0003723">
    <property type="term" value="F:RNA binding"/>
    <property type="evidence" value="ECO:0007669"/>
    <property type="project" value="InterPro"/>
</dbReference>
<dbReference type="GO" id="GO:0003743">
    <property type="term" value="F:translation initiation factor activity"/>
    <property type="evidence" value="ECO:0007669"/>
    <property type="project" value="InterPro"/>
</dbReference>
<dbReference type="SUPFAM" id="SSF88697">
    <property type="entry name" value="PUA domain-like"/>
    <property type="match status" value="1"/>
</dbReference>
<dbReference type="AlphaFoldDB" id="A0A0B7AVR1"/>
<dbReference type="Gene3D" id="3.10.400.20">
    <property type="match status" value="1"/>
</dbReference>
<dbReference type="SUPFAM" id="SSF47592">
    <property type="entry name" value="SWIB/MDM2 domain"/>
    <property type="match status" value="1"/>
</dbReference>
<keyword evidence="2" id="KW-0963">Cytoplasm</keyword>
<dbReference type="EMBL" id="HACG01037237">
    <property type="protein sequence ID" value="CEK84102.1"/>
    <property type="molecule type" value="Transcribed_RNA"/>
</dbReference>
<dbReference type="InterPro" id="IPR004521">
    <property type="entry name" value="Uncharacterised_CHP00451"/>
</dbReference>
<evidence type="ECO:0000313" key="6">
    <source>
        <dbReference type="EMBL" id="CEK84101.1"/>
    </source>
</evidence>
<dbReference type="CDD" id="cd11608">
    <property type="entry name" value="eIF2D_C"/>
    <property type="match status" value="1"/>
</dbReference>
<dbReference type="Pfam" id="PF26292">
    <property type="entry name" value="PUA_elF2D"/>
    <property type="match status" value="1"/>
</dbReference>
<evidence type="ECO:0000256" key="1">
    <source>
        <dbReference type="ARBA" id="ARBA00010359"/>
    </source>
</evidence>
<dbReference type="Pfam" id="PF25304">
    <property type="entry name" value="WHD_eIF2D"/>
    <property type="match status" value="1"/>
</dbReference>
<feature type="compositionally biased region" description="Basic and acidic residues" evidence="3">
    <location>
        <begin position="215"/>
        <end position="227"/>
    </location>
</feature>
<dbReference type="CDD" id="cd21156">
    <property type="entry name" value="PUA_eIF2d-like"/>
    <property type="match status" value="1"/>
</dbReference>
<evidence type="ECO:0000256" key="3">
    <source>
        <dbReference type="SAM" id="MobiDB-lite"/>
    </source>
</evidence>
<dbReference type="PROSITE" id="PS51925">
    <property type="entry name" value="SWIB_MDM2"/>
    <property type="match status" value="1"/>
</dbReference>
<dbReference type="InterPro" id="IPR057429">
    <property type="entry name" value="WH_eIF2D"/>
</dbReference>
<dbReference type="InterPro" id="IPR039757">
    <property type="entry name" value="EIF2D"/>
</dbReference>
<dbReference type="InterPro" id="IPR048248">
    <property type="entry name" value="PUA_eIF2d-like"/>
</dbReference>
<dbReference type="PROSITE" id="PS50890">
    <property type="entry name" value="PUA"/>
    <property type="match status" value="1"/>
</dbReference>
<sequence length="593" mass="66272">MFLKPFRVKTLTSIKSSDKKKLRTDILQQYPNLSEDDIAKLVPNKEEMTLTKINTHSDDNIVVFSVAKNPIFYELFRKLYPTVYTLWQFPDMLPCFRTWPPVFEKLQKGADLMLPGVVPDNEPSPKMFGKLQKGDLVSVIIAGNKAPVALGKALLSGEDMYMSALRGKGVSILHIYGDTLWEIGDKSQPPLIPETLPQAVNEDDKGEDGVESDEDKIVDKSREKENEVPDVDSLQIQDKDENQEGAVAAVLNEDTDNEEITDLPEDKKDSVTQVDELLNFCFACAIKARVKKSDLPLLTGQFLRNFMQPFSCGKQLDLKKSSYKKLSKFLQVKADEGYITIKLQSKGVDVITEIDKSHLGLRDLQVPEIVQEEAAPKPGQAEEETFKPLTFTDVYCVNSATQDLFKEAGLSKGDALLLSDVRVHVTNYIKTNELQRDKDKKSVTLDPVLAHTILKPSEGDLDHMSWEQVINRVAGKMQAGIAISSGSDPQVIKKGKLEPIKLEVTMRASQKKATLVDNLEEYGIDVKVFSRLVQKSVACSCSVVPAEQKNKGPQVLIQGNQVSFVANLLIDKYKIPKRYITGMDIAPKTKKKR</sequence>
<dbReference type="InterPro" id="IPR036885">
    <property type="entry name" value="SWIB_MDM2_dom_sf"/>
</dbReference>
<dbReference type="Pfam" id="PF17832">
    <property type="entry name" value="Pre-PUA"/>
    <property type="match status" value="1"/>
</dbReference>
<dbReference type="InterPro" id="IPR015947">
    <property type="entry name" value="PUA-like_sf"/>
</dbReference>
<dbReference type="EMBL" id="HACG01037236">
    <property type="protein sequence ID" value="CEK84101.1"/>
    <property type="molecule type" value="Transcribed_RNA"/>
</dbReference>
<dbReference type="SUPFAM" id="SSF55159">
    <property type="entry name" value="eIF1-like"/>
    <property type="match status" value="1"/>
</dbReference>
<evidence type="ECO:0000313" key="7">
    <source>
        <dbReference type="EMBL" id="CEK84102.1"/>
    </source>
</evidence>
<reference evidence="6" key="1">
    <citation type="submission" date="2014-12" db="EMBL/GenBank/DDBJ databases">
        <title>Insight into the proteome of Arion vulgaris.</title>
        <authorList>
            <person name="Aradska J."/>
            <person name="Bulat T."/>
            <person name="Smidak R."/>
            <person name="Sarate P."/>
            <person name="Gangsoo J."/>
            <person name="Sialana F."/>
            <person name="Bilban M."/>
            <person name="Lubec G."/>
        </authorList>
    </citation>
    <scope>NUCLEOTIDE SEQUENCE</scope>
    <source>
        <tissue evidence="6">Skin</tissue>
    </source>
</reference>
<dbReference type="GO" id="GO:0001731">
    <property type="term" value="P:formation of translation preinitiation complex"/>
    <property type="evidence" value="ECO:0007669"/>
    <property type="project" value="InterPro"/>
</dbReference>
<dbReference type="InterPro" id="IPR041366">
    <property type="entry name" value="Pre-PUA"/>
</dbReference>
<dbReference type="Pfam" id="PF01253">
    <property type="entry name" value="SUI1"/>
    <property type="match status" value="1"/>
</dbReference>
<protein>
    <submittedName>
        <fullName evidence="6">Uncharacterized protein</fullName>
    </submittedName>
</protein>
<dbReference type="InterPro" id="IPR001950">
    <property type="entry name" value="SUI1"/>
</dbReference>
<dbReference type="InterPro" id="IPR058886">
    <property type="entry name" value="SWIB_eIF2D"/>
</dbReference>
<dbReference type="NCBIfam" id="TIGR00451">
    <property type="entry name" value="unchar_dom_2"/>
    <property type="match status" value="1"/>
</dbReference>
<feature type="domain" description="SUI1" evidence="4">
    <location>
        <begin position="500"/>
        <end position="573"/>
    </location>
</feature>
<dbReference type="PROSITE" id="PS50296">
    <property type="entry name" value="SUI1"/>
    <property type="match status" value="1"/>
</dbReference>
<feature type="region of interest" description="Disordered" evidence="3">
    <location>
        <begin position="186"/>
        <end position="231"/>
    </location>
</feature>
<evidence type="ECO:0000256" key="2">
    <source>
        <dbReference type="ARBA" id="ARBA00022490"/>
    </source>
</evidence>
<comment type="similarity">
    <text evidence="1">Belongs to the eIF2D family.</text>
</comment>
<gene>
    <name evidence="6" type="primary">ORF140705</name>
    <name evidence="7" type="synonym">ORF140709</name>
</gene>
<proteinExistence type="inferred from homology"/>
<feature type="domain" description="DM2" evidence="5">
    <location>
        <begin position="393"/>
        <end position="476"/>
    </location>
</feature>
<dbReference type="InterPro" id="IPR039759">
    <property type="entry name" value="eIF2D_SUI1"/>
</dbReference>
<evidence type="ECO:0000259" key="4">
    <source>
        <dbReference type="PROSITE" id="PS50296"/>
    </source>
</evidence>
<evidence type="ECO:0000259" key="5">
    <source>
        <dbReference type="PROSITE" id="PS51925"/>
    </source>
</evidence>